<feature type="region of interest" description="Disordered" evidence="1">
    <location>
        <begin position="1"/>
        <end position="25"/>
    </location>
</feature>
<dbReference type="HOGENOM" id="CLU_3076097_0_0_11"/>
<gene>
    <name evidence="2" type="ordered locus">AS9A_1159</name>
</gene>
<proteinExistence type="predicted"/>
<sequence>MAALTRAIKPSPTPKYHSLKRMPRSTHRLRHATSIVVLAGVARLQSNPSVHH</sequence>
<dbReference type="AlphaFoldDB" id="F6ERN4"/>
<dbReference type="KEGG" id="asd:AS9A_1159"/>
<protein>
    <submittedName>
        <fullName evidence="2">Uncharacterized protein</fullName>
    </submittedName>
</protein>
<accession>F6ERN4</accession>
<dbReference type="EMBL" id="CP002786">
    <property type="protein sequence ID" value="AEF39611.1"/>
    <property type="molecule type" value="Genomic_DNA"/>
</dbReference>
<reference evidence="2 3" key="1">
    <citation type="journal article" date="2011" name="J. Bacteriol.">
        <title>Complete genome sequence of Amycolicicoccus subflavus DQS3-9A1T, an actinomycete isolated from crude oil-polluted soil.</title>
        <authorList>
            <person name="Cai M."/>
            <person name="Chen W.M."/>
            <person name="Nie Y."/>
            <person name="Chi C.Q."/>
            <person name="Wang Y.N."/>
            <person name="Tang Y.Q."/>
            <person name="Li G.Y."/>
            <person name="Wu X.L."/>
        </authorList>
    </citation>
    <scope>NUCLEOTIDE SEQUENCE [LARGE SCALE GENOMIC DNA]</scope>
    <source>
        <strain evidence="3">DSM 45089 / DQS3-9A1</strain>
    </source>
</reference>
<evidence type="ECO:0000313" key="3">
    <source>
        <dbReference type="Proteomes" id="UP000009235"/>
    </source>
</evidence>
<evidence type="ECO:0000256" key="1">
    <source>
        <dbReference type="SAM" id="MobiDB-lite"/>
    </source>
</evidence>
<name>F6ERN4_HOYSD</name>
<evidence type="ECO:0000313" key="2">
    <source>
        <dbReference type="EMBL" id="AEF39611.1"/>
    </source>
</evidence>
<dbReference type="Proteomes" id="UP000009235">
    <property type="component" value="Chromosome"/>
</dbReference>
<keyword evidence="3" id="KW-1185">Reference proteome</keyword>
<organism evidence="2 3">
    <name type="scientific">Hoyosella subflava (strain DSM 45089 / JCM 17490 / NBRC 109087 / DQS3-9A1)</name>
    <name type="common">Amycolicicoccus subflavus</name>
    <dbReference type="NCBI Taxonomy" id="443218"/>
    <lineage>
        <taxon>Bacteria</taxon>
        <taxon>Bacillati</taxon>
        <taxon>Actinomycetota</taxon>
        <taxon>Actinomycetes</taxon>
        <taxon>Mycobacteriales</taxon>
        <taxon>Hoyosellaceae</taxon>
        <taxon>Hoyosella</taxon>
    </lineage>
</organism>
<dbReference type="STRING" id="443218.AS9A_1159"/>